<evidence type="ECO:0000313" key="2">
    <source>
        <dbReference type="EMBL" id="ABC33408.1"/>
    </source>
</evidence>
<dbReference type="AlphaFoldDB" id="Q2S7G6"/>
<organism evidence="2 3">
    <name type="scientific">Hahella chejuensis (strain KCTC 2396)</name>
    <dbReference type="NCBI Taxonomy" id="349521"/>
    <lineage>
        <taxon>Bacteria</taxon>
        <taxon>Pseudomonadati</taxon>
        <taxon>Pseudomonadota</taxon>
        <taxon>Gammaproteobacteria</taxon>
        <taxon>Oceanospirillales</taxon>
        <taxon>Hahellaceae</taxon>
        <taxon>Hahella</taxon>
    </lineage>
</organism>
<sequence>MSWRLTAFSPSNTEAQAVALAAPILAGADASLAEASARMQGVSLSYARNPLAAQANEAAAARDAYLALMRYEGQTLCVHPFQEGVGDGSGLYRYLSAPNAAARLAAKLTDAQDVGRPRGQLDAVAVLIVARDLAGFAERLKLFNAVFPAPELQLAQRRAAQLATLEQEKFILPDAPLTPPWIARDGLQIPRLAQHGRAVGAQLATAQGYAAETPNPIVELQGVIERKRQRLQQLQNHYTQLKSQLTGQAGFALYAQGDAPNVAAQLQAPGVPGHEYVLTAGALFVAKAGQLTFLKEMFGL</sequence>
<keyword evidence="3" id="KW-1185">Reference proteome</keyword>
<dbReference type="EMBL" id="CP000155">
    <property type="protein sequence ID" value="ABC33408.1"/>
    <property type="molecule type" value="Genomic_DNA"/>
</dbReference>
<feature type="coiled-coil region" evidence="1">
    <location>
        <begin position="217"/>
        <end position="244"/>
    </location>
</feature>
<gene>
    <name evidence="2" type="ordered locus">HCH_06784</name>
</gene>
<dbReference type="Proteomes" id="UP000000238">
    <property type="component" value="Chromosome"/>
</dbReference>
<protein>
    <submittedName>
        <fullName evidence="2">Uncharacterized protein</fullName>
    </submittedName>
</protein>
<dbReference type="RefSeq" id="WP_011400458.1">
    <property type="nucleotide sequence ID" value="NC_007645.1"/>
</dbReference>
<dbReference type="STRING" id="349521.HCH_06784"/>
<dbReference type="OrthoDB" id="6196968at2"/>
<dbReference type="eggNOG" id="ENOG50334P6">
    <property type="taxonomic scope" value="Bacteria"/>
</dbReference>
<dbReference type="KEGG" id="hch:HCH_06784"/>
<reference evidence="2 3" key="1">
    <citation type="journal article" date="2005" name="Nucleic Acids Res.">
        <title>Genomic blueprint of Hahella chejuensis, a marine microbe producing an algicidal agent.</title>
        <authorList>
            <person name="Jeong H."/>
            <person name="Yim J.H."/>
            <person name="Lee C."/>
            <person name="Choi S.-H."/>
            <person name="Park Y.K."/>
            <person name="Yoon S.H."/>
            <person name="Hur C.-G."/>
            <person name="Kang H.-Y."/>
            <person name="Kim D."/>
            <person name="Lee H.H."/>
            <person name="Park K.H."/>
            <person name="Park S.-H."/>
            <person name="Park H.-S."/>
            <person name="Lee H.K."/>
            <person name="Oh T.K."/>
            <person name="Kim J.F."/>
        </authorList>
    </citation>
    <scope>NUCLEOTIDE SEQUENCE [LARGE SCALE GENOMIC DNA]</scope>
    <source>
        <strain evidence="2 3">KCTC 2396</strain>
    </source>
</reference>
<dbReference type="HOGENOM" id="CLU_078777_0_0_6"/>
<evidence type="ECO:0000256" key="1">
    <source>
        <dbReference type="SAM" id="Coils"/>
    </source>
</evidence>
<evidence type="ECO:0000313" key="3">
    <source>
        <dbReference type="Proteomes" id="UP000000238"/>
    </source>
</evidence>
<accession>Q2S7G6</accession>
<keyword evidence="1" id="KW-0175">Coiled coil</keyword>
<name>Q2S7G6_HAHCH</name>
<proteinExistence type="predicted"/>